<organism evidence="2 3">
    <name type="scientific">Oceanibacterium hippocampi</name>
    <dbReference type="NCBI Taxonomy" id="745714"/>
    <lineage>
        <taxon>Bacteria</taxon>
        <taxon>Pseudomonadati</taxon>
        <taxon>Pseudomonadota</taxon>
        <taxon>Alphaproteobacteria</taxon>
        <taxon>Sneathiellales</taxon>
        <taxon>Sneathiellaceae</taxon>
        <taxon>Oceanibacterium</taxon>
    </lineage>
</organism>
<evidence type="ECO:0000256" key="1">
    <source>
        <dbReference type="SAM" id="MobiDB-lite"/>
    </source>
</evidence>
<name>A0A1Y5SBG5_9PROT</name>
<proteinExistence type="predicted"/>
<evidence type="ECO:0000313" key="3">
    <source>
        <dbReference type="Proteomes" id="UP000193200"/>
    </source>
</evidence>
<feature type="compositionally biased region" description="Basic and acidic residues" evidence="1">
    <location>
        <begin position="71"/>
        <end position="87"/>
    </location>
</feature>
<feature type="region of interest" description="Disordered" evidence="1">
    <location>
        <begin position="63"/>
        <end position="87"/>
    </location>
</feature>
<sequence>MAIRFPFSGRKRSDSIERVAGDLMPREQGWLPPRLRRAISAIDRYVDRVGRSDEFRGNDYYEYGRLGDPVGPERREADKKDAADKAE</sequence>
<dbReference type="InParanoid" id="A0A1Y5SBG5"/>
<dbReference type="EMBL" id="FWFR01000001">
    <property type="protein sequence ID" value="SLN34199.1"/>
    <property type="molecule type" value="Genomic_DNA"/>
</dbReference>
<dbReference type="RefSeq" id="WP_085882563.1">
    <property type="nucleotide sequence ID" value="NZ_FWFR01000001.1"/>
</dbReference>
<reference evidence="2 3" key="1">
    <citation type="submission" date="2017-03" db="EMBL/GenBank/DDBJ databases">
        <authorList>
            <person name="Afonso C.L."/>
            <person name="Miller P.J."/>
            <person name="Scott M.A."/>
            <person name="Spackman E."/>
            <person name="Goraichik I."/>
            <person name="Dimitrov K.M."/>
            <person name="Suarez D.L."/>
            <person name="Swayne D.E."/>
        </authorList>
    </citation>
    <scope>NUCLEOTIDE SEQUENCE [LARGE SCALE GENOMIC DNA]</scope>
    <source>
        <strain evidence="2 3">CECT 7691</strain>
    </source>
</reference>
<keyword evidence="3" id="KW-1185">Reference proteome</keyword>
<evidence type="ECO:0000313" key="2">
    <source>
        <dbReference type="EMBL" id="SLN34199.1"/>
    </source>
</evidence>
<protein>
    <submittedName>
        <fullName evidence="2">Uncharacterized protein</fullName>
    </submittedName>
</protein>
<dbReference type="AlphaFoldDB" id="A0A1Y5SBG5"/>
<accession>A0A1Y5SBG5</accession>
<dbReference type="Proteomes" id="UP000193200">
    <property type="component" value="Unassembled WGS sequence"/>
</dbReference>
<gene>
    <name evidence="2" type="ORF">OCH7691_01337</name>
</gene>